<comment type="caution">
    <text evidence="2">The sequence shown here is derived from an EMBL/GenBank/DDBJ whole genome shotgun (WGS) entry which is preliminary data.</text>
</comment>
<dbReference type="Proteomes" id="UP000602198">
    <property type="component" value="Unassembled WGS sequence"/>
</dbReference>
<feature type="domain" description="Transcriptional regulator HTH-type FeoC" evidence="1">
    <location>
        <begin position="12"/>
        <end position="66"/>
    </location>
</feature>
<evidence type="ECO:0000313" key="2">
    <source>
        <dbReference type="EMBL" id="MBL1073561.1"/>
    </source>
</evidence>
<name>A0ABS1LZB2_9NOCA</name>
<dbReference type="RefSeq" id="WP_201943590.1">
    <property type="nucleotide sequence ID" value="NZ_JAERRJ010000001.1"/>
</dbReference>
<accession>A0ABS1LZB2</accession>
<dbReference type="Pfam" id="PF09012">
    <property type="entry name" value="FeoC"/>
    <property type="match status" value="1"/>
</dbReference>
<dbReference type="EMBL" id="JAERRJ010000001">
    <property type="protein sequence ID" value="MBL1073561.1"/>
    <property type="molecule type" value="Genomic_DNA"/>
</dbReference>
<proteinExistence type="predicted"/>
<keyword evidence="3" id="KW-1185">Reference proteome</keyword>
<protein>
    <recommendedName>
        <fullName evidence="1">Transcriptional regulator HTH-type FeoC domain-containing protein</fullName>
    </recommendedName>
</protein>
<dbReference type="InterPro" id="IPR036388">
    <property type="entry name" value="WH-like_DNA-bd_sf"/>
</dbReference>
<gene>
    <name evidence="2" type="ORF">JK358_04070</name>
</gene>
<evidence type="ECO:0000313" key="3">
    <source>
        <dbReference type="Proteomes" id="UP000602198"/>
    </source>
</evidence>
<sequence length="87" mass="9035">MSPLRQVLAEITAARGGVRLDDVARRVGVSRAEVDSMVEYWVRRGRLSTEAIGSGCPSDGCGTCPSTGSCGTAPVGPVLIAITPRPH</sequence>
<dbReference type="InterPro" id="IPR015102">
    <property type="entry name" value="Tscrpt_reg_HTH_FeoC"/>
</dbReference>
<dbReference type="InterPro" id="IPR036390">
    <property type="entry name" value="WH_DNA-bd_sf"/>
</dbReference>
<dbReference type="Gene3D" id="1.10.10.10">
    <property type="entry name" value="Winged helix-like DNA-binding domain superfamily/Winged helix DNA-binding domain"/>
    <property type="match status" value="1"/>
</dbReference>
<reference evidence="2 3" key="1">
    <citation type="submission" date="2021-01" db="EMBL/GenBank/DDBJ databases">
        <title>WGS of actinomycetes isolated from Thailand.</title>
        <authorList>
            <person name="Thawai C."/>
        </authorList>
    </citation>
    <scope>NUCLEOTIDE SEQUENCE [LARGE SCALE GENOMIC DNA]</scope>
    <source>
        <strain evidence="2 3">LPG 2</strain>
    </source>
</reference>
<organism evidence="2 3">
    <name type="scientific">Nocardia acididurans</name>
    <dbReference type="NCBI Taxonomy" id="2802282"/>
    <lineage>
        <taxon>Bacteria</taxon>
        <taxon>Bacillati</taxon>
        <taxon>Actinomycetota</taxon>
        <taxon>Actinomycetes</taxon>
        <taxon>Mycobacteriales</taxon>
        <taxon>Nocardiaceae</taxon>
        <taxon>Nocardia</taxon>
    </lineage>
</organism>
<dbReference type="SUPFAM" id="SSF46785">
    <property type="entry name" value="Winged helix' DNA-binding domain"/>
    <property type="match status" value="1"/>
</dbReference>
<evidence type="ECO:0000259" key="1">
    <source>
        <dbReference type="Pfam" id="PF09012"/>
    </source>
</evidence>